<dbReference type="PROSITE" id="PS51186">
    <property type="entry name" value="GNAT"/>
    <property type="match status" value="1"/>
</dbReference>
<feature type="domain" description="N-acetyltransferase" evidence="1">
    <location>
        <begin position="16"/>
        <end position="163"/>
    </location>
</feature>
<dbReference type="InterPro" id="IPR036527">
    <property type="entry name" value="SCP2_sterol-bd_dom_sf"/>
</dbReference>
<organism evidence="2 3">
    <name type="scientific">Pilimelia anulata</name>
    <dbReference type="NCBI Taxonomy" id="53371"/>
    <lineage>
        <taxon>Bacteria</taxon>
        <taxon>Bacillati</taxon>
        <taxon>Actinomycetota</taxon>
        <taxon>Actinomycetes</taxon>
        <taxon>Micromonosporales</taxon>
        <taxon>Micromonosporaceae</taxon>
        <taxon>Pilimelia</taxon>
    </lineage>
</organism>
<dbReference type="Pfam" id="PF17668">
    <property type="entry name" value="Acetyltransf_17"/>
    <property type="match status" value="1"/>
</dbReference>
<reference evidence="2" key="1">
    <citation type="journal article" date="2014" name="Int. J. Syst. Evol. Microbiol.">
        <title>Complete genome sequence of Corynebacterium casei LMG S-19264T (=DSM 44701T), isolated from a smear-ripened cheese.</title>
        <authorList>
            <consortium name="US DOE Joint Genome Institute (JGI-PGF)"/>
            <person name="Walter F."/>
            <person name="Albersmeier A."/>
            <person name="Kalinowski J."/>
            <person name="Ruckert C."/>
        </authorList>
    </citation>
    <scope>NUCLEOTIDE SEQUENCE</scope>
    <source>
        <strain evidence="2">JCM 3090</strain>
    </source>
</reference>
<dbReference type="Proteomes" id="UP000649739">
    <property type="component" value="Unassembled WGS sequence"/>
</dbReference>
<evidence type="ECO:0000259" key="1">
    <source>
        <dbReference type="PROSITE" id="PS51186"/>
    </source>
</evidence>
<dbReference type="PANTHER" id="PTHR37817:SF1">
    <property type="entry name" value="N-ACETYLTRANSFERASE EIS"/>
    <property type="match status" value="1"/>
</dbReference>
<dbReference type="Gene3D" id="3.40.630.30">
    <property type="match status" value="2"/>
</dbReference>
<dbReference type="Gene3D" id="3.30.1050.10">
    <property type="entry name" value="SCP2 sterol-binding domain"/>
    <property type="match status" value="1"/>
</dbReference>
<dbReference type="PANTHER" id="PTHR37817">
    <property type="entry name" value="N-ACETYLTRANSFERASE EIS"/>
    <property type="match status" value="1"/>
</dbReference>
<name>A0A8J3B8R2_9ACTN</name>
<keyword evidence="3" id="KW-1185">Reference proteome</keyword>
<reference evidence="2" key="2">
    <citation type="submission" date="2020-09" db="EMBL/GenBank/DDBJ databases">
        <authorList>
            <person name="Sun Q."/>
            <person name="Ohkuma M."/>
        </authorList>
    </citation>
    <scope>NUCLEOTIDE SEQUENCE</scope>
    <source>
        <strain evidence="2">JCM 3090</strain>
    </source>
</reference>
<dbReference type="InterPro" id="IPR000182">
    <property type="entry name" value="GNAT_dom"/>
</dbReference>
<sequence length="407" mass="42207">MRWAGRLATLAAVSELTVRPIEPDELAAAWDLGRLAFGGEPADEPPAAALATPDWLTRYGAFTPDGTLVGRAIDLHDTQWWGGRTLAAADVAGVAVAPEWRGRGVARALLAALLAGARERGAAVSALFPTVVEPYAAAGWAVCGTRREYALPAAALPRYRPEPGLTLRAGTDADVPATADLYGRLVAHRTGLLARAGGRFGDPPATAGTDGLTLVERDGELCAYAYWDRGRGYAADATLTVEDPVAADPAAARALLGALAGWRSVTPTLRIAPLAYDALGPLLPWPAMREHAAQPWMHRPVDAARAVAARGWPPHAGGAVTFTLADPLCPWNDGHWRLTVADGRGTLEPAAGADLRLTPGGFAQLYCGVTTGRSLVAAGSAAAAGGADPATLDLLACGEPAQLSDYF</sequence>
<evidence type="ECO:0000313" key="3">
    <source>
        <dbReference type="Proteomes" id="UP000649739"/>
    </source>
</evidence>
<evidence type="ECO:0000313" key="2">
    <source>
        <dbReference type="EMBL" id="GGJ86280.1"/>
    </source>
</evidence>
<gene>
    <name evidence="2" type="ORF">GCM10010123_14820</name>
</gene>
<dbReference type="Pfam" id="PF13530">
    <property type="entry name" value="SCP2_2"/>
    <property type="match status" value="1"/>
</dbReference>
<dbReference type="GO" id="GO:0034069">
    <property type="term" value="F:aminoglycoside N-acetyltransferase activity"/>
    <property type="evidence" value="ECO:0007669"/>
    <property type="project" value="TreeGrafter"/>
</dbReference>
<dbReference type="InterPro" id="IPR051554">
    <property type="entry name" value="Acetyltransferase_Eis"/>
</dbReference>
<dbReference type="InterPro" id="IPR041380">
    <property type="entry name" value="Acetyltransf_17"/>
</dbReference>
<comment type="caution">
    <text evidence="2">The sequence shown here is derived from an EMBL/GenBank/DDBJ whole genome shotgun (WGS) entry which is preliminary data.</text>
</comment>
<protein>
    <recommendedName>
        <fullName evidence="1">N-acetyltransferase domain-containing protein</fullName>
    </recommendedName>
</protein>
<dbReference type="SUPFAM" id="SSF55718">
    <property type="entry name" value="SCP-like"/>
    <property type="match status" value="1"/>
</dbReference>
<accession>A0A8J3B8R2</accession>
<dbReference type="InterPro" id="IPR016181">
    <property type="entry name" value="Acyl_CoA_acyltransferase"/>
</dbReference>
<dbReference type="Pfam" id="PF13527">
    <property type="entry name" value="Acetyltransf_9"/>
    <property type="match status" value="1"/>
</dbReference>
<dbReference type="GO" id="GO:0030649">
    <property type="term" value="P:aminoglycoside antibiotic catabolic process"/>
    <property type="evidence" value="ECO:0007669"/>
    <property type="project" value="TreeGrafter"/>
</dbReference>
<proteinExistence type="predicted"/>
<dbReference type="InterPro" id="IPR025559">
    <property type="entry name" value="Eis_dom"/>
</dbReference>
<dbReference type="EMBL" id="BMQB01000002">
    <property type="protein sequence ID" value="GGJ86280.1"/>
    <property type="molecule type" value="Genomic_DNA"/>
</dbReference>
<dbReference type="SUPFAM" id="SSF55729">
    <property type="entry name" value="Acyl-CoA N-acyltransferases (Nat)"/>
    <property type="match status" value="1"/>
</dbReference>
<dbReference type="AlphaFoldDB" id="A0A8J3B8R2"/>